<dbReference type="RefSeq" id="WP_070124510.1">
    <property type="nucleotide sequence ID" value="NZ_MDHN01000013.1"/>
</dbReference>
<name>A0A1E7ZDS3_9ALTE</name>
<protein>
    <recommendedName>
        <fullName evidence="3">Flagellar biosynthesis protein FlgE</fullName>
    </recommendedName>
</protein>
<evidence type="ECO:0000313" key="1">
    <source>
        <dbReference type="EMBL" id="OFC71612.1"/>
    </source>
</evidence>
<evidence type="ECO:0008006" key="3">
    <source>
        <dbReference type="Google" id="ProtNLM"/>
    </source>
</evidence>
<reference evidence="1 2" key="1">
    <citation type="submission" date="2016-08" db="EMBL/GenBank/DDBJ databases">
        <authorList>
            <person name="Seilhamer J.J."/>
        </authorList>
    </citation>
    <scope>NUCLEOTIDE SEQUENCE [LARGE SCALE GENOMIC DNA]</scope>
    <source>
        <strain evidence="1 2">KCTC 42603</strain>
    </source>
</reference>
<dbReference type="AlphaFoldDB" id="A0A1E7ZDS3"/>
<keyword evidence="2" id="KW-1185">Reference proteome</keyword>
<dbReference type="STRING" id="1656094.BFC18_07735"/>
<dbReference type="OrthoDB" id="6388153at2"/>
<dbReference type="EMBL" id="MDHN01000013">
    <property type="protein sequence ID" value="OFC71612.1"/>
    <property type="molecule type" value="Genomic_DNA"/>
</dbReference>
<dbReference type="Proteomes" id="UP000175691">
    <property type="component" value="Unassembled WGS sequence"/>
</dbReference>
<accession>A0A1E7ZDS3</accession>
<proteinExistence type="predicted"/>
<sequence>MSSIIGNNINSAIVSGMSGIQNAYEGMTQASVNLAQRAAQTSVELNGTGDVLANASLNSLSNVRNTLPQNVGSVTDDLISLQINSKNALASAKVVDTAFDTVGTIIDTLT</sequence>
<gene>
    <name evidence="1" type="ORF">BFC18_07735</name>
</gene>
<evidence type="ECO:0000313" key="2">
    <source>
        <dbReference type="Proteomes" id="UP000175691"/>
    </source>
</evidence>
<comment type="caution">
    <text evidence="1">The sequence shown here is derived from an EMBL/GenBank/DDBJ whole genome shotgun (WGS) entry which is preliminary data.</text>
</comment>
<organism evidence="1 2">
    <name type="scientific">Alteromonas confluentis</name>
    <dbReference type="NCBI Taxonomy" id="1656094"/>
    <lineage>
        <taxon>Bacteria</taxon>
        <taxon>Pseudomonadati</taxon>
        <taxon>Pseudomonadota</taxon>
        <taxon>Gammaproteobacteria</taxon>
        <taxon>Alteromonadales</taxon>
        <taxon>Alteromonadaceae</taxon>
        <taxon>Alteromonas/Salinimonas group</taxon>
        <taxon>Alteromonas</taxon>
    </lineage>
</organism>